<sequence length="112" mass="12862">MPKVKGRLDSFSGKEFKIVSSFELQQVDSLWEDQTYSSDTSSSHIVTESRQKLIELYKDCSKNFIEHTENLINNGQLSTADAVESTQMHIGSNQEEVKRFIKIEQWLANLYG</sequence>
<name>A0A381WI48_9ZZZZ</name>
<dbReference type="EMBL" id="UINC01011743">
    <property type="protein sequence ID" value="SVA51627.1"/>
    <property type="molecule type" value="Genomic_DNA"/>
</dbReference>
<protein>
    <submittedName>
        <fullName evidence="1">Uncharacterized protein</fullName>
    </submittedName>
</protein>
<accession>A0A381WI48</accession>
<evidence type="ECO:0000313" key="1">
    <source>
        <dbReference type="EMBL" id="SVA51627.1"/>
    </source>
</evidence>
<reference evidence="1" key="1">
    <citation type="submission" date="2018-05" db="EMBL/GenBank/DDBJ databases">
        <authorList>
            <person name="Lanie J.A."/>
            <person name="Ng W.-L."/>
            <person name="Kazmierczak K.M."/>
            <person name="Andrzejewski T.M."/>
            <person name="Davidsen T.M."/>
            <person name="Wayne K.J."/>
            <person name="Tettelin H."/>
            <person name="Glass J.I."/>
            <person name="Rusch D."/>
            <person name="Podicherti R."/>
            <person name="Tsui H.-C.T."/>
            <person name="Winkler M.E."/>
        </authorList>
    </citation>
    <scope>NUCLEOTIDE SEQUENCE</scope>
</reference>
<gene>
    <name evidence="1" type="ORF">METZ01_LOCUS104481</name>
</gene>
<dbReference type="AlphaFoldDB" id="A0A381WI48"/>
<proteinExistence type="predicted"/>
<organism evidence="1">
    <name type="scientific">marine metagenome</name>
    <dbReference type="NCBI Taxonomy" id="408172"/>
    <lineage>
        <taxon>unclassified sequences</taxon>
        <taxon>metagenomes</taxon>
        <taxon>ecological metagenomes</taxon>
    </lineage>
</organism>